<evidence type="ECO:0000313" key="5">
    <source>
        <dbReference type="EMBL" id="KKG46546.1"/>
    </source>
</evidence>
<evidence type="ECO:0000313" key="7">
    <source>
        <dbReference type="EMBL" id="KKG54450.1"/>
    </source>
</evidence>
<evidence type="ECO:0000313" key="11">
    <source>
        <dbReference type="EMBL" id="KKH10820.1"/>
    </source>
</evidence>
<dbReference type="Proteomes" id="UP000034577">
    <property type="component" value="Unassembled WGS sequence"/>
</dbReference>
<evidence type="ECO:0000313" key="12">
    <source>
        <dbReference type="Proteomes" id="UP000033878"/>
    </source>
</evidence>
<dbReference type="EMBL" id="JJPD01000106">
    <property type="protein sequence ID" value="KKG41035.1"/>
    <property type="molecule type" value="Genomic_DNA"/>
</dbReference>
<evidence type="ECO:0000313" key="13">
    <source>
        <dbReference type="Proteomes" id="UP000033889"/>
    </source>
</evidence>
<evidence type="ECO:0000313" key="4">
    <source>
        <dbReference type="EMBL" id="KKG46416.1"/>
    </source>
</evidence>
<dbReference type="EMBL" id="JJPG01000088">
    <property type="protein sequence ID" value="KKG51576.1"/>
    <property type="molecule type" value="Genomic_DNA"/>
</dbReference>
<evidence type="ECO:0000313" key="16">
    <source>
        <dbReference type="Proteomes" id="UP000034151"/>
    </source>
</evidence>
<sequence>MLPEIASYIFKTATTIYLDKIKMKEEQPNVSFAYINGSYKIELYEGHENVLLKLKILVTIQVALTRLHIFPRSEEKLDIK</sequence>
<dbReference type="GeneID" id="24882804"/>
<dbReference type="Proteomes" id="UP000034820">
    <property type="component" value="Unassembled WGS sequence"/>
</dbReference>
<gene>
    <name evidence="1" type="ORF">DU34_01445</name>
    <name evidence="3" type="ORF">DU35_01340</name>
    <name evidence="7" type="ORF">DU36_18940</name>
    <name evidence="6" type="ORF">DU38_18975</name>
    <name evidence="4" type="ORF">DU39_18425</name>
    <name evidence="5" type="ORF">DU41_19760</name>
    <name evidence="8" type="ORF">DU46_00005</name>
    <name evidence="2" type="ORF">DU49_19115</name>
    <name evidence="10" type="ORF">DU51_18110</name>
    <name evidence="9" type="ORF">DU61_19655</name>
    <name evidence="11" type="ORF">DU62_00365</name>
</gene>
<dbReference type="EMBL" id="JJPB01000045">
    <property type="protein sequence ID" value="KKG33335.1"/>
    <property type="molecule type" value="Genomic_DNA"/>
</dbReference>
<evidence type="ECO:0000313" key="8">
    <source>
        <dbReference type="EMBL" id="KKG70464.1"/>
    </source>
</evidence>
<dbReference type="Proteomes" id="UP000034151">
    <property type="component" value="Unassembled WGS sequence"/>
</dbReference>
<dbReference type="AlphaFoldDB" id="A0A0F8GLY7"/>
<evidence type="ECO:0000313" key="6">
    <source>
        <dbReference type="EMBL" id="KKG51576.1"/>
    </source>
</evidence>
<evidence type="ECO:0000313" key="18">
    <source>
        <dbReference type="Proteomes" id="UP000034243"/>
    </source>
</evidence>
<evidence type="ECO:0000313" key="3">
    <source>
        <dbReference type="EMBL" id="KKG41035.1"/>
    </source>
</evidence>
<dbReference type="EMBL" id="JJPY01000104">
    <property type="protein sequence ID" value="KKH06269.1"/>
    <property type="molecule type" value="Genomic_DNA"/>
</dbReference>
<dbReference type="Proteomes" id="UP000034074">
    <property type="component" value="Unassembled WGS sequence"/>
</dbReference>
<evidence type="ECO:0000313" key="2">
    <source>
        <dbReference type="EMBL" id="KKG33335.1"/>
    </source>
</evidence>
<dbReference type="Proteomes" id="UP000033889">
    <property type="component" value="Unassembled WGS sequence"/>
</dbReference>
<dbReference type="RefSeq" id="WP_048037715.1">
    <property type="nucleotide sequence ID" value="NZ_JJOU01000079.1"/>
</dbReference>
<dbReference type="EMBL" id="JJPZ01000080">
    <property type="protein sequence ID" value="KKH10820.1"/>
    <property type="molecule type" value="Genomic_DNA"/>
</dbReference>
<proteinExistence type="predicted"/>
<protein>
    <submittedName>
        <fullName evidence="2">Uncharacterized protein</fullName>
    </submittedName>
</protein>
<evidence type="ECO:0000313" key="14">
    <source>
        <dbReference type="Proteomes" id="UP000034047"/>
    </source>
</evidence>
<dbReference type="EMBL" id="JJPN01000116">
    <property type="protein sequence ID" value="KKG70464.1"/>
    <property type="molecule type" value="Genomic_DNA"/>
</dbReference>
<dbReference type="Proteomes" id="UP000034243">
    <property type="component" value="Unassembled WGS sequence"/>
</dbReference>
<evidence type="ECO:0000313" key="1">
    <source>
        <dbReference type="EMBL" id="KKG15807.1"/>
    </source>
</evidence>
<evidence type="ECO:0000313" key="20">
    <source>
        <dbReference type="Proteomes" id="UP000034667"/>
    </source>
</evidence>
<evidence type="ECO:0000313" key="15">
    <source>
        <dbReference type="Proteomes" id="UP000034074"/>
    </source>
</evidence>
<evidence type="ECO:0000313" key="10">
    <source>
        <dbReference type="EMBL" id="KKH06269.1"/>
    </source>
</evidence>
<dbReference type="Proteomes" id="UP000033878">
    <property type="component" value="Unassembled WGS sequence"/>
</dbReference>
<name>A0A0F8GLY7_METMZ</name>
<dbReference type="PATRIC" id="fig|2209.39.peg.3984"/>
<dbReference type="EMBL" id="JJPF01000015">
    <property type="protein sequence ID" value="KKG46416.1"/>
    <property type="molecule type" value="Genomic_DNA"/>
</dbReference>
<dbReference type="EMBL" id="JJPQ01000083">
    <property type="protein sequence ID" value="KKG81720.1"/>
    <property type="molecule type" value="Genomic_DNA"/>
</dbReference>
<accession>A0A0F8GLY7</accession>
<dbReference type="Proteomes" id="UP000034667">
    <property type="component" value="Unassembled WGS sequence"/>
</dbReference>
<evidence type="ECO:0000313" key="21">
    <source>
        <dbReference type="Proteomes" id="UP000034820"/>
    </source>
</evidence>
<dbReference type="Proteomes" id="UP000034195">
    <property type="component" value="Unassembled WGS sequence"/>
</dbReference>
<evidence type="ECO:0000313" key="9">
    <source>
        <dbReference type="EMBL" id="KKG81720.1"/>
    </source>
</evidence>
<dbReference type="Proteomes" id="UP000034047">
    <property type="component" value="Unassembled WGS sequence"/>
</dbReference>
<evidence type="ECO:0000313" key="19">
    <source>
        <dbReference type="Proteomes" id="UP000034577"/>
    </source>
</evidence>
<evidence type="ECO:0000313" key="22">
    <source>
        <dbReference type="Proteomes" id="UP000034944"/>
    </source>
</evidence>
<evidence type="ECO:0000313" key="17">
    <source>
        <dbReference type="Proteomes" id="UP000034195"/>
    </source>
</evidence>
<dbReference type="EMBL" id="JJOU01000079">
    <property type="protein sequence ID" value="KKG15807.1"/>
    <property type="molecule type" value="Genomic_DNA"/>
</dbReference>
<organism evidence="2 12">
    <name type="scientific">Methanosarcina mazei</name>
    <name type="common">Methanosarcina frisia</name>
    <dbReference type="NCBI Taxonomy" id="2209"/>
    <lineage>
        <taxon>Archaea</taxon>
        <taxon>Methanobacteriati</taxon>
        <taxon>Methanobacteriota</taxon>
        <taxon>Stenosarchaea group</taxon>
        <taxon>Methanomicrobia</taxon>
        <taxon>Methanosarcinales</taxon>
        <taxon>Methanosarcinaceae</taxon>
        <taxon>Methanosarcina</taxon>
    </lineage>
</organism>
<comment type="caution">
    <text evidence="2">The sequence shown here is derived from an EMBL/GenBank/DDBJ whole genome shotgun (WGS) entry which is preliminary data.</text>
</comment>
<reference evidence="12 13" key="1">
    <citation type="journal article" date="2015" name="ISME J.">
        <title>Genomic and phenotypic differentiation among Methanosarcina mazei populations from Columbia River sediment.</title>
        <authorList>
            <person name="Youngblut N.D."/>
            <person name="Wirth J.S."/>
            <person name="Henriksen J.R."/>
            <person name="Smith M."/>
            <person name="Simon H."/>
            <person name="Metcalf W.W."/>
            <person name="Whitaker R.J."/>
        </authorList>
    </citation>
    <scope>NUCLEOTIDE SEQUENCE [LARGE SCALE GENOMIC DNA]</scope>
    <source>
        <strain evidence="1 14">2.F.T.2.6</strain>
        <strain evidence="2 12">3.F.A.1A.3</strain>
        <strain evidence="3 19">3.F.A.2.12</strain>
        <strain evidence="5 20">3.F.A.2.3</strain>
        <strain evidence="4 16">3.F.A.2.5</strain>
        <strain evidence="6 17">3.F.A.2.6</strain>
        <strain evidence="7 18">3.F.A.2.7</strain>
        <strain evidence="8 15">3.H.A.1A.2</strain>
        <strain evidence="9 13">3.H.A.2.5</strain>
        <strain evidence="10 21">3.H.T.1A.1</strain>
        <strain evidence="11 22">3.H.T.1A.2</strain>
    </source>
</reference>
<dbReference type="EMBL" id="JJPH01000037">
    <property type="protein sequence ID" value="KKG54450.1"/>
    <property type="molecule type" value="Genomic_DNA"/>
</dbReference>
<dbReference type="EMBL" id="JJPE01000042">
    <property type="protein sequence ID" value="KKG46546.1"/>
    <property type="molecule type" value="Genomic_DNA"/>
</dbReference>
<dbReference type="Proteomes" id="UP000034944">
    <property type="component" value="Unassembled WGS sequence"/>
</dbReference>